<accession>A0A5A4U8J3</accession>
<dbReference type="GeneID" id="41799581"/>
<evidence type="ECO:0000313" key="2">
    <source>
        <dbReference type="EMBL" id="BBN21307.1"/>
    </source>
</evidence>
<geneLocation type="mitochondrion" evidence="2"/>
<keyword evidence="2" id="KW-0496">Mitochondrion</keyword>
<keyword evidence="1" id="KW-0472">Membrane</keyword>
<dbReference type="RefSeq" id="YP_009693781.1">
    <property type="nucleotide sequence ID" value="NC_044740.1"/>
</dbReference>
<keyword evidence="1" id="KW-1133">Transmembrane helix</keyword>
<protein>
    <submittedName>
        <fullName evidence="2">Uncharacterized protein</fullName>
    </submittedName>
</protein>
<dbReference type="EMBL" id="LC497415">
    <property type="protein sequence ID" value="BBN21307.1"/>
    <property type="molecule type" value="Genomic_DNA"/>
</dbReference>
<dbReference type="AlphaFoldDB" id="A0A5A4U8J3"/>
<reference evidence="2" key="1">
    <citation type="submission" date="2019-08" db="EMBL/GenBank/DDBJ databases">
        <title>The complete mitochondrial genome sequence of the medicinal mushroom, Inonotus obliquus.</title>
        <authorList>
            <person name="Agnestisia R."/>
            <person name="Ono A."/>
            <person name="Nakamura L."/>
            <person name="Chino R."/>
            <person name="Aiso H."/>
            <person name="Nezu I."/>
            <person name="Ishiguri H."/>
            <person name="Yokota S."/>
            <person name="Suzuki T."/>
        </authorList>
    </citation>
    <scope>NUCLEOTIDE SEQUENCE</scope>
    <source>
        <strain evidence="2">NBRC113408</strain>
    </source>
</reference>
<feature type="transmembrane region" description="Helical" evidence="1">
    <location>
        <begin position="98"/>
        <end position="115"/>
    </location>
</feature>
<gene>
    <name evidence="2" type="primary">orf125</name>
</gene>
<proteinExistence type="predicted"/>
<evidence type="ECO:0000256" key="1">
    <source>
        <dbReference type="SAM" id="Phobius"/>
    </source>
</evidence>
<name>A0A5A4U8J3_9AGAM</name>
<keyword evidence="1" id="KW-0812">Transmembrane</keyword>
<sequence length="125" mass="15132">MFIKIPVDKINHEVLSEIPNNIKDKIKADLSKNQDKQNIDYYYIHLEKMMNPEYRTKLFREYLRDEIKNKYDHLITKDPNIVKPLNSINIYDYFTAKNLGLVIFLIWGPLVQYFFPEEFKETLEI</sequence>
<organism evidence="2">
    <name type="scientific">Inonotus obliquus</name>
    <dbReference type="NCBI Taxonomy" id="167356"/>
    <lineage>
        <taxon>Eukaryota</taxon>
        <taxon>Fungi</taxon>
        <taxon>Dikarya</taxon>
        <taxon>Basidiomycota</taxon>
        <taxon>Agaricomycotina</taxon>
        <taxon>Agaricomycetes</taxon>
        <taxon>Hymenochaetales</taxon>
        <taxon>Hymenochaetaceae</taxon>
        <taxon>Inonotus</taxon>
    </lineage>
</organism>